<protein>
    <submittedName>
        <fullName evidence="1">Uncharacterized protein</fullName>
    </submittedName>
</protein>
<keyword evidence="2" id="KW-1185">Reference proteome</keyword>
<evidence type="ECO:0000313" key="1">
    <source>
        <dbReference type="EMBL" id="KAJ1095384.1"/>
    </source>
</evidence>
<gene>
    <name evidence="1" type="ORF">NDU88_000549</name>
</gene>
<comment type="caution">
    <text evidence="1">The sequence shown here is derived from an EMBL/GenBank/DDBJ whole genome shotgun (WGS) entry which is preliminary data.</text>
</comment>
<proteinExistence type="predicted"/>
<dbReference type="AlphaFoldDB" id="A0AAV7LX48"/>
<name>A0AAV7LX48_PLEWA</name>
<sequence>MKLQPGGQAVALRGMYPFKWPSVLTGSLEAKHGSQGLGKSPTALYGRRWPQKSRRLGVKALVELVKILMNGVVDDGIDNGLLNSISVFTINCFFVNYDPVGEMMGAVPAVDEVFTVVDNVVDFVVDWANLSTVLLVMTVTFIDNIVIIYRFVNVFLYNGYLHRQH</sequence>
<accession>A0AAV7LX48</accession>
<reference evidence="1" key="1">
    <citation type="journal article" date="2022" name="bioRxiv">
        <title>Sequencing and chromosome-scale assembly of the giantPleurodeles waltlgenome.</title>
        <authorList>
            <person name="Brown T."/>
            <person name="Elewa A."/>
            <person name="Iarovenko S."/>
            <person name="Subramanian E."/>
            <person name="Araus A.J."/>
            <person name="Petzold A."/>
            <person name="Susuki M."/>
            <person name="Suzuki K.-i.T."/>
            <person name="Hayashi T."/>
            <person name="Toyoda A."/>
            <person name="Oliveira C."/>
            <person name="Osipova E."/>
            <person name="Leigh N.D."/>
            <person name="Simon A."/>
            <person name="Yun M.H."/>
        </authorList>
    </citation>
    <scope>NUCLEOTIDE SEQUENCE</scope>
    <source>
        <strain evidence="1">20211129_DDA</strain>
        <tissue evidence="1">Liver</tissue>
    </source>
</reference>
<dbReference type="Proteomes" id="UP001066276">
    <property type="component" value="Chromosome 10"/>
</dbReference>
<organism evidence="1 2">
    <name type="scientific">Pleurodeles waltl</name>
    <name type="common">Iberian ribbed newt</name>
    <dbReference type="NCBI Taxonomy" id="8319"/>
    <lineage>
        <taxon>Eukaryota</taxon>
        <taxon>Metazoa</taxon>
        <taxon>Chordata</taxon>
        <taxon>Craniata</taxon>
        <taxon>Vertebrata</taxon>
        <taxon>Euteleostomi</taxon>
        <taxon>Amphibia</taxon>
        <taxon>Batrachia</taxon>
        <taxon>Caudata</taxon>
        <taxon>Salamandroidea</taxon>
        <taxon>Salamandridae</taxon>
        <taxon>Pleurodelinae</taxon>
        <taxon>Pleurodeles</taxon>
    </lineage>
</organism>
<dbReference type="EMBL" id="JANPWB010000014">
    <property type="protein sequence ID" value="KAJ1095384.1"/>
    <property type="molecule type" value="Genomic_DNA"/>
</dbReference>
<evidence type="ECO:0000313" key="2">
    <source>
        <dbReference type="Proteomes" id="UP001066276"/>
    </source>
</evidence>